<dbReference type="Gene3D" id="1.20.1290.10">
    <property type="entry name" value="AhpD-like"/>
    <property type="match status" value="1"/>
</dbReference>
<dbReference type="SUPFAM" id="SSF69118">
    <property type="entry name" value="AhpD-like"/>
    <property type="match status" value="1"/>
</dbReference>
<sequence>MTARRQPWLPSSLDLLSFTRRFLKRLRACNHSIAGPVMTSTTEHSTPPDTLDSLLGIAPASPLHAIRHARDKVALATQGSQDLFFAPRLEHNLSLNERLWVAYYATLLSLQPTLSEHYLSQLQATGAQASVLADVSASRIDLLEDPRLAAILRFTRTLIESPVHGDQSALQALQKQGLSTAEIVVLAQLIAFLSYQVRLAAGLGALKSAGAA</sequence>
<organism evidence="1 2">
    <name type="scientific">Pseudomonas savastanoi pv. glycinea</name>
    <name type="common">Pseudomonas syringae pv. glycinea</name>
    <dbReference type="NCBI Taxonomy" id="318"/>
    <lineage>
        <taxon>Bacteria</taxon>
        <taxon>Pseudomonadati</taxon>
        <taxon>Pseudomonadota</taxon>
        <taxon>Gammaproteobacteria</taxon>
        <taxon>Pseudomonadales</taxon>
        <taxon>Pseudomonadaceae</taxon>
        <taxon>Pseudomonas</taxon>
    </lineage>
</organism>
<accession>A0A3M3G2U5</accession>
<evidence type="ECO:0008006" key="3">
    <source>
        <dbReference type="Google" id="ProtNLM"/>
    </source>
</evidence>
<proteinExistence type="predicted"/>
<name>A0A3M3G2U5_PSESG</name>
<gene>
    <name evidence="1" type="ORF">ALQ73_01675</name>
</gene>
<dbReference type="Proteomes" id="UP000276829">
    <property type="component" value="Unassembled WGS sequence"/>
</dbReference>
<protein>
    <recommendedName>
        <fullName evidence="3">CMD domain protein</fullName>
    </recommendedName>
</protein>
<reference evidence="1 2" key="1">
    <citation type="submission" date="2018-08" db="EMBL/GenBank/DDBJ databases">
        <title>Recombination of ecologically and evolutionarily significant loci maintains genetic cohesion in the Pseudomonas syringae species complex.</title>
        <authorList>
            <person name="Dillon M."/>
            <person name="Thakur S."/>
            <person name="Almeida R.N.D."/>
            <person name="Weir B.S."/>
            <person name="Guttman D.S."/>
        </authorList>
    </citation>
    <scope>NUCLEOTIDE SEQUENCE [LARGE SCALE GENOMIC DNA]</scope>
    <source>
        <strain evidence="1 2">ICMP 4324</strain>
    </source>
</reference>
<evidence type="ECO:0000313" key="1">
    <source>
        <dbReference type="EMBL" id="RMM68547.1"/>
    </source>
</evidence>
<comment type="caution">
    <text evidence="1">The sequence shown here is derived from an EMBL/GenBank/DDBJ whole genome shotgun (WGS) entry which is preliminary data.</text>
</comment>
<dbReference type="EMBL" id="RBON01000161">
    <property type="protein sequence ID" value="RMM68547.1"/>
    <property type="molecule type" value="Genomic_DNA"/>
</dbReference>
<dbReference type="AlphaFoldDB" id="A0A3M3G2U5"/>
<dbReference type="InterPro" id="IPR029032">
    <property type="entry name" value="AhpD-like"/>
</dbReference>
<evidence type="ECO:0000313" key="2">
    <source>
        <dbReference type="Proteomes" id="UP000276829"/>
    </source>
</evidence>